<proteinExistence type="predicted"/>
<reference evidence="1 2" key="1">
    <citation type="submission" date="2021-09" db="EMBL/GenBank/DDBJ databases">
        <title>Genome sequencing and assembly of Chryseobacterium sp. RG1.</title>
        <authorList>
            <person name="Chhetri G."/>
        </authorList>
    </citation>
    <scope>NUCLEOTIDE SEQUENCE [LARGE SCALE GENOMIC DNA]</scope>
    <source>
        <strain evidence="1 2">RG1</strain>
    </source>
</reference>
<evidence type="ECO:0008006" key="3">
    <source>
        <dbReference type="Google" id="ProtNLM"/>
    </source>
</evidence>
<name>A0ABS8A2X2_9FLAO</name>
<dbReference type="RefSeq" id="WP_225687266.1">
    <property type="nucleotide sequence ID" value="NZ_JAERSE020000002.1"/>
</dbReference>
<organism evidence="1 2">
    <name type="scientific">Chryseobacterium tagetis</name>
    <dbReference type="NCBI Taxonomy" id="2801334"/>
    <lineage>
        <taxon>Bacteria</taxon>
        <taxon>Pseudomonadati</taxon>
        <taxon>Bacteroidota</taxon>
        <taxon>Flavobacteriia</taxon>
        <taxon>Flavobacteriales</taxon>
        <taxon>Weeksellaceae</taxon>
        <taxon>Chryseobacterium group</taxon>
        <taxon>Chryseobacterium</taxon>
    </lineage>
</organism>
<accession>A0ABS8A2X2</accession>
<evidence type="ECO:0000313" key="2">
    <source>
        <dbReference type="Proteomes" id="UP000618240"/>
    </source>
</evidence>
<protein>
    <recommendedName>
        <fullName evidence="3">Immunity protein 35</fullName>
    </recommendedName>
</protein>
<dbReference type="Proteomes" id="UP000618240">
    <property type="component" value="Unassembled WGS sequence"/>
</dbReference>
<comment type="caution">
    <text evidence="1">The sequence shown here is derived from an EMBL/GenBank/DDBJ whole genome shotgun (WGS) entry which is preliminary data.</text>
</comment>
<evidence type="ECO:0000313" key="1">
    <source>
        <dbReference type="EMBL" id="MCA6066950.1"/>
    </source>
</evidence>
<sequence length="116" mass="13280">MLTDQEMLIIAERYLKSKGEHFGGADIEVMVETDKIIKKPYGNIYYYDSKEYILTGNFNKSLVGAAPFLVEKKSGRVVCFGTAGSLASYIQDYENGTMTPSLDLYWYPDENRFDYK</sequence>
<gene>
    <name evidence="1" type="ORF">JI747_007160</name>
</gene>
<keyword evidence="2" id="KW-1185">Reference proteome</keyword>
<dbReference type="EMBL" id="JAERSE020000002">
    <property type="protein sequence ID" value="MCA6066950.1"/>
    <property type="molecule type" value="Genomic_DNA"/>
</dbReference>